<dbReference type="InterPro" id="IPR041679">
    <property type="entry name" value="DNA2/NAM7-like_C"/>
</dbReference>
<feature type="compositionally biased region" description="Acidic residues" evidence="1">
    <location>
        <begin position="1619"/>
        <end position="1628"/>
    </location>
</feature>
<evidence type="ECO:0000313" key="3">
    <source>
        <dbReference type="EMBL" id="KAG7340460.1"/>
    </source>
</evidence>
<protein>
    <submittedName>
        <fullName evidence="3">DNA helicase</fullName>
    </submittedName>
</protein>
<evidence type="ECO:0000259" key="2">
    <source>
        <dbReference type="Pfam" id="PF13087"/>
    </source>
</evidence>
<dbReference type="InterPro" id="IPR047187">
    <property type="entry name" value="SF1_C_Upf1"/>
</dbReference>
<evidence type="ECO:0000256" key="1">
    <source>
        <dbReference type="SAM" id="MobiDB-lite"/>
    </source>
</evidence>
<gene>
    <name evidence="3" type="ORF">IV203_024003</name>
</gene>
<organism evidence="3 4">
    <name type="scientific">Nitzschia inconspicua</name>
    <dbReference type="NCBI Taxonomy" id="303405"/>
    <lineage>
        <taxon>Eukaryota</taxon>
        <taxon>Sar</taxon>
        <taxon>Stramenopiles</taxon>
        <taxon>Ochrophyta</taxon>
        <taxon>Bacillariophyta</taxon>
        <taxon>Bacillariophyceae</taxon>
        <taxon>Bacillariophycidae</taxon>
        <taxon>Bacillariales</taxon>
        <taxon>Bacillariaceae</taxon>
        <taxon>Nitzschia</taxon>
    </lineage>
</organism>
<dbReference type="PANTHER" id="PTHR10887:SF495">
    <property type="entry name" value="HELICASE SENATAXIN ISOFORM X1-RELATED"/>
    <property type="match status" value="1"/>
</dbReference>
<dbReference type="OrthoDB" id="306218at2759"/>
<proteinExistence type="predicted"/>
<keyword evidence="3" id="KW-0378">Hydrolase</keyword>
<feature type="compositionally biased region" description="Basic and acidic residues" evidence="1">
    <location>
        <begin position="1507"/>
        <end position="1532"/>
    </location>
</feature>
<dbReference type="GO" id="GO:0004386">
    <property type="term" value="F:helicase activity"/>
    <property type="evidence" value="ECO:0007669"/>
    <property type="project" value="UniProtKB-KW"/>
</dbReference>
<reference evidence="3" key="1">
    <citation type="journal article" date="2021" name="Sci. Rep.">
        <title>Diploid genomic architecture of Nitzschia inconspicua, an elite biomass production diatom.</title>
        <authorList>
            <person name="Oliver A."/>
            <person name="Podell S."/>
            <person name="Pinowska A."/>
            <person name="Traller J.C."/>
            <person name="Smith S.R."/>
            <person name="McClure R."/>
            <person name="Beliaev A."/>
            <person name="Bohutskyi P."/>
            <person name="Hill E.A."/>
            <person name="Rabines A."/>
            <person name="Zheng H."/>
            <person name="Allen L.Z."/>
            <person name="Kuo A."/>
            <person name="Grigoriev I.V."/>
            <person name="Allen A.E."/>
            <person name="Hazlebeck D."/>
            <person name="Allen E.E."/>
        </authorList>
    </citation>
    <scope>NUCLEOTIDE SEQUENCE</scope>
    <source>
        <strain evidence="3">Hildebrandi</strain>
    </source>
</reference>
<dbReference type="EMBL" id="JAGRRH010000027">
    <property type="protein sequence ID" value="KAG7340460.1"/>
    <property type="molecule type" value="Genomic_DNA"/>
</dbReference>
<dbReference type="Proteomes" id="UP000693970">
    <property type="component" value="Unassembled WGS sequence"/>
</dbReference>
<dbReference type="PANTHER" id="PTHR10887">
    <property type="entry name" value="DNA2/NAM7 HELICASE FAMILY"/>
    <property type="match status" value="1"/>
</dbReference>
<keyword evidence="4" id="KW-1185">Reference proteome</keyword>
<feature type="region of interest" description="Disordered" evidence="1">
    <location>
        <begin position="475"/>
        <end position="508"/>
    </location>
</feature>
<keyword evidence="3" id="KW-0067">ATP-binding</keyword>
<accession>A0A9K3KB82</accession>
<name>A0A9K3KB82_9STRA</name>
<comment type="caution">
    <text evidence="3">The sequence shown here is derived from an EMBL/GenBank/DDBJ whole genome shotgun (WGS) entry which is preliminary data.</text>
</comment>
<evidence type="ECO:0000313" key="4">
    <source>
        <dbReference type="Proteomes" id="UP000693970"/>
    </source>
</evidence>
<feature type="compositionally biased region" description="Acidic residues" evidence="1">
    <location>
        <begin position="1485"/>
        <end position="1506"/>
    </location>
</feature>
<keyword evidence="3" id="KW-0547">Nucleotide-binding</keyword>
<keyword evidence="3" id="KW-0347">Helicase</keyword>
<reference evidence="3" key="2">
    <citation type="submission" date="2021-04" db="EMBL/GenBank/DDBJ databases">
        <authorList>
            <person name="Podell S."/>
        </authorList>
    </citation>
    <scope>NUCLEOTIDE SEQUENCE</scope>
    <source>
        <strain evidence="3">Hildebrandi</strain>
    </source>
</reference>
<feature type="region of interest" description="Disordered" evidence="1">
    <location>
        <begin position="1481"/>
        <end position="1683"/>
    </location>
</feature>
<dbReference type="InterPro" id="IPR045055">
    <property type="entry name" value="DNA2/NAM7-like"/>
</dbReference>
<dbReference type="CDD" id="cd18808">
    <property type="entry name" value="SF1_C_Upf1"/>
    <property type="match status" value="1"/>
</dbReference>
<feature type="region of interest" description="Disordered" evidence="1">
    <location>
        <begin position="1428"/>
        <end position="1454"/>
    </location>
</feature>
<sequence length="1683" mass="188160">MSSSWLAWPRGMCSNKDREESAKERQREEEILHRKRLAAILRYIASMHQALRSVDTSSSHSFVRCIRDASKASDFFQYERMEDDIVQEGDSTGGILFSTNDFRRLIVAEALDGESSSLWSSPPFSFYASSLSSSSAAIPSATHSLPRNKRRFAGLYGGGTSTSKSHVSGLSQESCQYSQGLWLRLTRLGPNVVVEQPDITPPVDKYLKGWLKESAPRGCVSVSDLLTLHHLERAPGIPGTLYSIRNQRIIKGFLKRYKRYLRMRLYQKTLEPIYNRLFEWVQQQNENNEELVWGLGHAKLLTPDGLLINGPLLEVLVEVELAPDGGLLIKPRQHTGVALNREVLAALAAADSSAQQSVLSQLHRTVGELESTQLSPGQPTTYVPLLKRIAMETSSGGAFQASSIHAPLSTNNRKCKNTSMLTSSLMVTEAWCLYRRSKPSSVWARDANTLADHIALPERVGDVLPMATWSLTHGPSKLEESLEHQRKTQEASTSEAREKPTNSGGIAGWLRGNFVASVQTDQDAGIDNMDEGEKSIIFPLATSDSQHRIADLLLRDNYPAVLAEGPPGTGKTHSIANIVCAYLCQGKRVLVTSKNANALNVLRGRLPKSIQELCVDVTMSELQGMRQLQQTVERLAIRVSTASTDVESEKCRLLQHSIDDLKKQMLEIYQNLTVQSERLRHLLHQPNGVKLMEQSSFLIRTAPWLMISLPEWNVEELEAFHDELAALKLDKNSAILRVSGFESPPPKALVSLALAKSGSTISFLANATRTAVASLPIVGAMMDAQMQRLNDYLAKIKINDKNPETDDEWKVVANALQHALSVHSFQANSWLPNVRERGWPEKSFGDQTTVNDISDLFGNALEVKRLQMSLNAQSEIDSISKIRQMDAYRARLCTQIQYHSEELADAAVVAELSRSFSPDAQSALIRFSQIAGAAKFSKSAKPSKMTQRQRRRRQEYLEAFDRCVRQIPCWIMTSSQISQYLPAETLFDLVVIDESSQSDVTVIPGMMRGKQWLIVGDGKQVSPTEAFVSDDDIENLKASLPSYCPFSDALLPGRSFFDLCAQAFPRGRVVLSEHFRCAPEIIDFSNTQFYDERLIPLRLPTKGERLAPSLIDIKLPNGVKVGKVNEQEADKIVSLVRGVMEKTDFGDSSARSIGIISLLGDDQSRLIRGRLLDAVGPEKIARHDVLIGDPPTFQGAERDIIFLSMVCSPGSSPTQNQQFHFQRANVAMSRARDQCVLVRSIDLKDIPSLDDSKVPIIEFFMRSSHLIENNEARVELSNQWTSDKKRHGASLLQFFLNERGYHLVDMGIVWKNAICVEHEKSDTRAAVMVDCEELSPHEWTMGFAQQKAIERVGWKCLRVDALSLVVNHTSVISDVIQFLTSAGIPDPSLLHSNENEELDEIGEDVEDGSKIYANQENIDCEIDDGLLMESSDEGDRKPEAAPEVPMRPDNTMSSMDFDQDERIEASKFGEVVGLDFLLRRKPWDGNDENDSGTENGYEDSDDDILEERDLGSVRKDSGNSSRDYFRDRKIPRPSDGTNQGAPHSEAFETTKSVYTDGKKVSRKQNLSVDNPSAEEGVEGVESNSTDSKPQARRRKRRRIDNYTRDGRWYPAHVAKTAEQDDEWYDTDSDLAKEIPNSVPEDDESWQAGENDHSEQSEDIEGELLQVNSKKRMEEVMDDETLQE</sequence>
<dbReference type="Pfam" id="PF13087">
    <property type="entry name" value="AAA_12"/>
    <property type="match status" value="1"/>
</dbReference>
<feature type="domain" description="DNA2/NAM7 helicase-like C-terminal" evidence="2">
    <location>
        <begin position="1054"/>
        <end position="1238"/>
    </location>
</feature>
<feature type="compositionally biased region" description="Basic and acidic residues" evidence="1">
    <location>
        <begin position="476"/>
        <end position="500"/>
    </location>
</feature>
<feature type="compositionally biased region" description="Polar residues" evidence="1">
    <location>
        <begin position="1535"/>
        <end position="1553"/>
    </location>
</feature>